<gene>
    <name evidence="2" type="ORF">P262_05095</name>
</gene>
<proteinExistence type="predicted"/>
<keyword evidence="1" id="KW-0812">Transmembrane</keyword>
<dbReference type="EMBL" id="CP006731">
    <property type="protein sequence ID" value="AHB71982.1"/>
    <property type="molecule type" value="Genomic_DNA"/>
</dbReference>
<dbReference type="HOGENOM" id="CLU_3232464_0_0_6"/>
<accession>V5U4C1</accession>
<evidence type="ECO:0000256" key="1">
    <source>
        <dbReference type="SAM" id="Phobius"/>
    </source>
</evidence>
<name>V5U4C1_9ENTR</name>
<reference evidence="2 3" key="1">
    <citation type="journal article" date="2014" name="Genome Announc.">
        <title>Complete Genome Sequence of Cronobacter sakazakii Strain CMCC 45402.</title>
        <authorList>
            <person name="Zhao Z."/>
            <person name="Wang L."/>
            <person name="Wang B."/>
            <person name="Liang H."/>
            <person name="Ye Q."/>
            <person name="Zeng M."/>
        </authorList>
    </citation>
    <scope>NUCLEOTIDE SEQUENCE [LARGE SCALE GENOMIC DNA]</scope>
    <source>
        <strain evidence="3">45402</strain>
    </source>
</reference>
<dbReference type="AlphaFoldDB" id="V5U4C1"/>
<keyword evidence="1" id="KW-0472">Membrane</keyword>
<evidence type="ECO:0000313" key="2">
    <source>
        <dbReference type="EMBL" id="AHB71982.1"/>
    </source>
</evidence>
<keyword evidence="1" id="KW-1133">Transmembrane helix</keyword>
<feature type="transmembrane region" description="Helical" evidence="1">
    <location>
        <begin position="6"/>
        <end position="24"/>
    </location>
</feature>
<evidence type="ECO:0000313" key="3">
    <source>
        <dbReference type="Proteomes" id="UP000018545"/>
    </source>
</evidence>
<protein>
    <submittedName>
        <fullName evidence="2">Uncharacterized protein</fullName>
    </submittedName>
</protein>
<organism evidence="2 3">
    <name type="scientific">Cronobacter malonaticus</name>
    <dbReference type="NCBI Taxonomy" id="413503"/>
    <lineage>
        <taxon>Bacteria</taxon>
        <taxon>Pseudomonadati</taxon>
        <taxon>Pseudomonadota</taxon>
        <taxon>Gammaproteobacteria</taxon>
        <taxon>Enterobacterales</taxon>
        <taxon>Enterobacteriaceae</taxon>
        <taxon>Cronobacter</taxon>
    </lineage>
</organism>
<dbReference type="KEGG" id="csi:P262_05095"/>
<dbReference type="Proteomes" id="UP000018545">
    <property type="component" value="Chromosome"/>
</dbReference>
<sequence length="43" mass="4979">MKINDFILLVIWLCSYSARLFLFAKKKPNNYVAAVPVFEVSKT</sequence>